<dbReference type="EMBL" id="CM003381">
    <property type="protein sequence ID" value="KOM57616.1"/>
    <property type="molecule type" value="Genomic_DNA"/>
</dbReference>
<protein>
    <submittedName>
        <fullName evidence="2">Uncharacterized protein</fullName>
    </submittedName>
</protein>
<name>A0A0L9VRB5_PHAAN</name>
<feature type="region of interest" description="Disordered" evidence="1">
    <location>
        <begin position="88"/>
        <end position="122"/>
    </location>
</feature>
<proteinExistence type="predicted"/>
<organism evidence="2 3">
    <name type="scientific">Phaseolus angularis</name>
    <name type="common">Azuki bean</name>
    <name type="synonym">Vigna angularis</name>
    <dbReference type="NCBI Taxonomy" id="3914"/>
    <lineage>
        <taxon>Eukaryota</taxon>
        <taxon>Viridiplantae</taxon>
        <taxon>Streptophyta</taxon>
        <taxon>Embryophyta</taxon>
        <taxon>Tracheophyta</taxon>
        <taxon>Spermatophyta</taxon>
        <taxon>Magnoliopsida</taxon>
        <taxon>eudicotyledons</taxon>
        <taxon>Gunneridae</taxon>
        <taxon>Pentapetalae</taxon>
        <taxon>rosids</taxon>
        <taxon>fabids</taxon>
        <taxon>Fabales</taxon>
        <taxon>Fabaceae</taxon>
        <taxon>Papilionoideae</taxon>
        <taxon>50 kb inversion clade</taxon>
        <taxon>NPAAA clade</taxon>
        <taxon>indigoferoid/millettioid clade</taxon>
        <taxon>Phaseoleae</taxon>
        <taxon>Vigna</taxon>
    </lineage>
</organism>
<sequence>MDVAVTSLISRQLMSRSTTNQEGLLEELADRSRARKDDRPSEKCYRNILAPTMGPSGIPVKPRRTRRALGLDIAVWINTRDVQPYIQPSQEVRKMTPASRPLGGKSEKWLQKSPLNAGSQKNDSYLKTARQKNSFRYPRSTQDVGKMTPASAEIISSIGPNGNSRSNLRRLQPPATTLAATDAPSTTAFAASSCMMNQYFLHST</sequence>
<evidence type="ECO:0000313" key="3">
    <source>
        <dbReference type="Proteomes" id="UP000053144"/>
    </source>
</evidence>
<evidence type="ECO:0000256" key="1">
    <source>
        <dbReference type="SAM" id="MobiDB-lite"/>
    </source>
</evidence>
<gene>
    <name evidence="2" type="ORF">LR48_Vigan11g064900</name>
</gene>
<reference evidence="3" key="1">
    <citation type="journal article" date="2015" name="Proc. Natl. Acad. Sci. U.S.A.">
        <title>Genome sequencing of adzuki bean (Vigna angularis) provides insight into high starch and low fat accumulation and domestication.</title>
        <authorList>
            <person name="Yang K."/>
            <person name="Tian Z."/>
            <person name="Chen C."/>
            <person name="Luo L."/>
            <person name="Zhao B."/>
            <person name="Wang Z."/>
            <person name="Yu L."/>
            <person name="Li Y."/>
            <person name="Sun Y."/>
            <person name="Li W."/>
            <person name="Chen Y."/>
            <person name="Li Y."/>
            <person name="Zhang Y."/>
            <person name="Ai D."/>
            <person name="Zhao J."/>
            <person name="Shang C."/>
            <person name="Ma Y."/>
            <person name="Wu B."/>
            <person name="Wang M."/>
            <person name="Gao L."/>
            <person name="Sun D."/>
            <person name="Zhang P."/>
            <person name="Guo F."/>
            <person name="Wang W."/>
            <person name="Li Y."/>
            <person name="Wang J."/>
            <person name="Varshney R.K."/>
            <person name="Wang J."/>
            <person name="Ling H.Q."/>
            <person name="Wan P."/>
        </authorList>
    </citation>
    <scope>NUCLEOTIDE SEQUENCE</scope>
    <source>
        <strain evidence="3">cv. Jingnong 6</strain>
    </source>
</reference>
<evidence type="ECO:0000313" key="2">
    <source>
        <dbReference type="EMBL" id="KOM57616.1"/>
    </source>
</evidence>
<dbReference type="Proteomes" id="UP000053144">
    <property type="component" value="Chromosome 11"/>
</dbReference>
<dbReference type="Gramene" id="KOM57616">
    <property type="protein sequence ID" value="KOM57616"/>
    <property type="gene ID" value="LR48_Vigan11g064900"/>
</dbReference>
<feature type="compositionally biased region" description="Polar residues" evidence="1">
    <location>
        <begin position="113"/>
        <end position="122"/>
    </location>
</feature>
<dbReference type="AlphaFoldDB" id="A0A0L9VRB5"/>
<accession>A0A0L9VRB5</accession>